<comment type="caution">
    <text evidence="1">The sequence shown here is derived from an EMBL/GenBank/DDBJ whole genome shotgun (WGS) entry which is preliminary data.</text>
</comment>
<evidence type="ECO:0008006" key="3">
    <source>
        <dbReference type="Google" id="ProtNLM"/>
    </source>
</evidence>
<name>A0ABT6WYV0_9ACTN</name>
<protein>
    <recommendedName>
        <fullName evidence="3">ESX-1 secretion-associated protein</fullName>
    </recommendedName>
</protein>
<organism evidence="1 2">
    <name type="scientific">Actinoplanes sandaracinus</name>
    <dbReference type="NCBI Taxonomy" id="3045177"/>
    <lineage>
        <taxon>Bacteria</taxon>
        <taxon>Bacillati</taxon>
        <taxon>Actinomycetota</taxon>
        <taxon>Actinomycetes</taxon>
        <taxon>Micromonosporales</taxon>
        <taxon>Micromonosporaceae</taxon>
        <taxon>Actinoplanes</taxon>
    </lineage>
</organism>
<reference evidence="1 2" key="1">
    <citation type="submission" date="2023-05" db="EMBL/GenBank/DDBJ databases">
        <title>Actinoplanes sp. NEAU-A12 genome sequencing.</title>
        <authorList>
            <person name="Wang Z.-S."/>
        </authorList>
    </citation>
    <scope>NUCLEOTIDE SEQUENCE [LARGE SCALE GENOMIC DNA]</scope>
    <source>
        <strain evidence="1 2">NEAU-A12</strain>
    </source>
</reference>
<proteinExistence type="predicted"/>
<evidence type="ECO:0000313" key="2">
    <source>
        <dbReference type="Proteomes" id="UP001241758"/>
    </source>
</evidence>
<evidence type="ECO:0000313" key="1">
    <source>
        <dbReference type="EMBL" id="MDI6104918.1"/>
    </source>
</evidence>
<dbReference type="Proteomes" id="UP001241758">
    <property type="component" value="Unassembled WGS sequence"/>
</dbReference>
<dbReference type="RefSeq" id="WP_282766348.1">
    <property type="nucleotide sequence ID" value="NZ_JASCTH010000038.1"/>
</dbReference>
<dbReference type="EMBL" id="JASCTH010000038">
    <property type="protein sequence ID" value="MDI6104918.1"/>
    <property type="molecule type" value="Genomic_DNA"/>
</dbReference>
<sequence length="92" mass="9377">MAEELAVDLVALETISGRLTWSANALDDIGRTVPAMPDAGDVSGIIGAAMGHLTESAANLALGMMGAGEQADAARRTYAARNQAAADSLRGY</sequence>
<gene>
    <name evidence="1" type="ORF">QLQ12_40665</name>
</gene>
<accession>A0ABT6WYV0</accession>
<keyword evidence="2" id="KW-1185">Reference proteome</keyword>